<sequence length="391" mass="41945">MKYRSTMNACFTGYIVQAIVNNFVPLLFVTFQNSWHIPLSRITMLITVNFIIQLSVDLASAGFVDRLGYRASAVTAHLFSAAGLLMLTFLPDMMPDPFYGILISVIVYAVGGGLIEVLISPIIESCPTDNKETAMSLLHSFYCWGYMGVVLFSTVFFALFGTGNWRALTLVWAVIPVVNAVVFCKVPLFSLDENEETGMSISSLISDRKFLMLMLMMLSAGAGEQSVSQWASTFAEEGLGLSKTVGDLAGPMMFALMMGLSRVLYSRYGDRIELDSAMKCSAAACVLSYVCIAIPSAALGIVGCVLCGFSGGILWPGTFSRASRSLVRGGTAMFALLALAGDLGCTAGPTLAGMISSAAGDSLRLGVFAAVIFLVMFLIAAVFIDNRRKEK</sequence>
<comment type="similarity">
    <text evidence="2">Belongs to the major facilitator superfamily.</text>
</comment>
<dbReference type="EMBL" id="WKOD01000007">
    <property type="protein sequence ID" value="MSA68197.1"/>
    <property type="molecule type" value="Genomic_DNA"/>
</dbReference>
<evidence type="ECO:0000256" key="1">
    <source>
        <dbReference type="ARBA" id="ARBA00004651"/>
    </source>
</evidence>
<proteinExistence type="inferred from homology"/>
<dbReference type="RefSeq" id="WP_154236591.1">
    <property type="nucleotide sequence ID" value="NZ_WKNS01000003.1"/>
</dbReference>
<comment type="caution">
    <text evidence="7">The sequence shown here is derived from an EMBL/GenBank/DDBJ whole genome shotgun (WGS) entry which is preliminary data.</text>
</comment>
<dbReference type="InterPro" id="IPR051788">
    <property type="entry name" value="MFS_Transporter"/>
</dbReference>
<evidence type="ECO:0000256" key="3">
    <source>
        <dbReference type="ARBA" id="ARBA00022448"/>
    </source>
</evidence>
<dbReference type="InterPro" id="IPR036259">
    <property type="entry name" value="MFS_trans_sf"/>
</dbReference>
<dbReference type="GO" id="GO:0005886">
    <property type="term" value="C:plasma membrane"/>
    <property type="evidence" value="ECO:0007669"/>
    <property type="project" value="UniProtKB-SubCell"/>
</dbReference>
<evidence type="ECO:0000256" key="4">
    <source>
        <dbReference type="ARBA" id="ARBA00022692"/>
    </source>
</evidence>
<dbReference type="Gene3D" id="1.20.1250.20">
    <property type="entry name" value="MFS general substrate transporter like domains"/>
    <property type="match status" value="2"/>
</dbReference>
<dbReference type="SUPFAM" id="SSF103473">
    <property type="entry name" value="MFS general substrate transporter"/>
    <property type="match status" value="1"/>
</dbReference>
<accession>A0A6A8HSM0</accession>
<keyword evidence="5" id="KW-1133">Transmembrane helix</keyword>
<keyword evidence="6" id="KW-0472">Membrane</keyword>
<keyword evidence="4" id="KW-0812">Transmembrane</keyword>
<dbReference type="GO" id="GO:0022857">
    <property type="term" value="F:transmembrane transporter activity"/>
    <property type="evidence" value="ECO:0007669"/>
    <property type="project" value="InterPro"/>
</dbReference>
<dbReference type="InterPro" id="IPR011701">
    <property type="entry name" value="MFS"/>
</dbReference>
<evidence type="ECO:0000256" key="2">
    <source>
        <dbReference type="ARBA" id="ARBA00008335"/>
    </source>
</evidence>
<dbReference type="AlphaFoldDB" id="A0A6A8HSM0"/>
<evidence type="ECO:0000256" key="5">
    <source>
        <dbReference type="ARBA" id="ARBA00022989"/>
    </source>
</evidence>
<evidence type="ECO:0000313" key="7">
    <source>
        <dbReference type="EMBL" id="MSA68197.1"/>
    </source>
</evidence>
<keyword evidence="3" id="KW-0813">Transport</keyword>
<name>A0A6A8HSM0_9LACO</name>
<gene>
    <name evidence="7" type="ORF">GKC89_03565</name>
</gene>
<comment type="subcellular location">
    <subcellularLocation>
        <location evidence="1">Cell membrane</location>
        <topology evidence="1">Multi-pass membrane protein</topology>
    </subcellularLocation>
</comment>
<dbReference type="PANTHER" id="PTHR23514:SF3">
    <property type="entry name" value="BYPASS OF STOP CODON PROTEIN 6"/>
    <property type="match status" value="1"/>
</dbReference>
<organism evidence="7">
    <name type="scientific">Ligilactobacillus ruminis</name>
    <dbReference type="NCBI Taxonomy" id="1623"/>
    <lineage>
        <taxon>Bacteria</taxon>
        <taxon>Bacillati</taxon>
        <taxon>Bacillota</taxon>
        <taxon>Bacilli</taxon>
        <taxon>Lactobacillales</taxon>
        <taxon>Lactobacillaceae</taxon>
        <taxon>Ligilactobacillus</taxon>
    </lineage>
</organism>
<dbReference type="PANTHER" id="PTHR23514">
    <property type="entry name" value="BYPASS OF STOP CODON PROTEIN 6"/>
    <property type="match status" value="1"/>
</dbReference>
<protein>
    <submittedName>
        <fullName evidence="7">MFS transporter</fullName>
    </submittedName>
</protein>
<dbReference type="Pfam" id="PF07690">
    <property type="entry name" value="MFS_1"/>
    <property type="match status" value="1"/>
</dbReference>
<evidence type="ECO:0000256" key="6">
    <source>
        <dbReference type="ARBA" id="ARBA00023136"/>
    </source>
</evidence>
<reference evidence="7" key="1">
    <citation type="journal article" date="2019" name="Nat. Med.">
        <title>A library of human gut bacterial isolates paired with longitudinal multiomics data enables mechanistic microbiome research.</title>
        <authorList>
            <person name="Poyet M."/>
            <person name="Groussin M."/>
            <person name="Gibbons S.M."/>
            <person name="Avila-Pacheco J."/>
            <person name="Jiang X."/>
            <person name="Kearney S.M."/>
            <person name="Perrotta A.R."/>
            <person name="Berdy B."/>
            <person name="Zhao S."/>
            <person name="Lieberman T.D."/>
            <person name="Swanson P.K."/>
            <person name="Smith M."/>
            <person name="Roesemann S."/>
            <person name="Alexander J.E."/>
            <person name="Rich S.A."/>
            <person name="Livny J."/>
            <person name="Vlamakis H."/>
            <person name="Clish C."/>
            <person name="Bullock K."/>
            <person name="Deik A."/>
            <person name="Scott J."/>
            <person name="Pierce K.A."/>
            <person name="Xavier R.J."/>
            <person name="Alm E.J."/>
        </authorList>
    </citation>
    <scope>NUCLEOTIDE SEQUENCE</scope>
    <source>
        <strain evidence="7">BIOML-A18</strain>
    </source>
</reference>